<keyword evidence="4" id="KW-1185">Reference proteome</keyword>
<feature type="region of interest" description="Disordered" evidence="1">
    <location>
        <begin position="83"/>
        <end position="102"/>
    </location>
</feature>
<feature type="compositionally biased region" description="Gly residues" evidence="1">
    <location>
        <begin position="135"/>
        <end position="144"/>
    </location>
</feature>
<keyword evidence="2" id="KW-0812">Transmembrane</keyword>
<gene>
    <name evidence="3" type="ORF">RHOBADRAFT_47350</name>
</gene>
<dbReference type="GeneID" id="28975418"/>
<reference evidence="3 4" key="1">
    <citation type="journal article" date="2015" name="Front. Microbiol.">
        <title>Genome sequence of the plant growth promoting endophytic yeast Rhodotorula graminis WP1.</title>
        <authorList>
            <person name="Firrincieli A."/>
            <person name="Otillar R."/>
            <person name="Salamov A."/>
            <person name="Schmutz J."/>
            <person name="Khan Z."/>
            <person name="Redman R.S."/>
            <person name="Fleck N.D."/>
            <person name="Lindquist E."/>
            <person name="Grigoriev I.V."/>
            <person name="Doty S.L."/>
        </authorList>
    </citation>
    <scope>NUCLEOTIDE SEQUENCE [LARGE SCALE GENOMIC DNA]</scope>
    <source>
        <strain evidence="3 4">WP1</strain>
    </source>
</reference>
<feature type="region of interest" description="Disordered" evidence="1">
    <location>
        <begin position="1"/>
        <end position="51"/>
    </location>
</feature>
<feature type="region of interest" description="Disordered" evidence="1">
    <location>
        <begin position="218"/>
        <end position="257"/>
    </location>
</feature>
<keyword evidence="2" id="KW-1133">Transmembrane helix</keyword>
<proteinExistence type="predicted"/>
<organism evidence="3 4">
    <name type="scientific">Rhodotorula graminis (strain WP1)</name>
    <dbReference type="NCBI Taxonomy" id="578459"/>
    <lineage>
        <taxon>Eukaryota</taxon>
        <taxon>Fungi</taxon>
        <taxon>Dikarya</taxon>
        <taxon>Basidiomycota</taxon>
        <taxon>Pucciniomycotina</taxon>
        <taxon>Microbotryomycetes</taxon>
        <taxon>Sporidiobolales</taxon>
        <taxon>Sporidiobolaceae</taxon>
        <taxon>Rhodotorula</taxon>
    </lineage>
</organism>
<dbReference type="OrthoDB" id="2529019at2759"/>
<dbReference type="AlphaFoldDB" id="A0A0P9GWV7"/>
<feature type="compositionally biased region" description="Polar residues" evidence="1">
    <location>
        <begin position="244"/>
        <end position="256"/>
    </location>
</feature>
<dbReference type="EMBL" id="KQ474090">
    <property type="protein sequence ID" value="KPV71898.1"/>
    <property type="molecule type" value="Genomic_DNA"/>
</dbReference>
<sequence length="314" mass="31837">MSRRPSVADEAAYPPYKSRPSLTASDVETTPAGHGARAPYRAGSAVGAGGGEGRYLQAAQQIELTQEDKQEGYDATLLNLPERNTTAVPPAHEPVPGFLPSAGPPAALAANLPYASRARDDSFDDVDHKRRSNGTTGGGGGGGGTRKKGVRHDATSAAHDHHRSRTSGGGAARQSSSRRRASKKRQLKWYQKPLALGALLALLLVFGLAVGLGVGLTKGKKSDDGKASTANVGSSAPVPPGGIQPSQSSTTGNDIQVSASSSDAAVGVAGVTMQPTAAADGIAPTVAVRPAVSRVTATATLGGEAAARRAARWA</sequence>
<name>A0A0P9GWV7_RHOGW</name>
<dbReference type="RefSeq" id="XP_018267947.1">
    <property type="nucleotide sequence ID" value="XM_018414970.1"/>
</dbReference>
<feature type="compositionally biased region" description="Basic and acidic residues" evidence="1">
    <location>
        <begin position="119"/>
        <end position="128"/>
    </location>
</feature>
<evidence type="ECO:0000256" key="2">
    <source>
        <dbReference type="SAM" id="Phobius"/>
    </source>
</evidence>
<dbReference type="Proteomes" id="UP000053890">
    <property type="component" value="Unassembled WGS sequence"/>
</dbReference>
<feature type="region of interest" description="Disordered" evidence="1">
    <location>
        <begin position="119"/>
        <end position="186"/>
    </location>
</feature>
<accession>A0A0P9GWV7</accession>
<evidence type="ECO:0000313" key="4">
    <source>
        <dbReference type="Proteomes" id="UP000053890"/>
    </source>
</evidence>
<evidence type="ECO:0000313" key="3">
    <source>
        <dbReference type="EMBL" id="KPV71898.1"/>
    </source>
</evidence>
<protein>
    <submittedName>
        <fullName evidence="3">Uncharacterized protein</fullName>
    </submittedName>
</protein>
<keyword evidence="2" id="KW-0472">Membrane</keyword>
<feature type="transmembrane region" description="Helical" evidence="2">
    <location>
        <begin position="194"/>
        <end position="216"/>
    </location>
</feature>
<feature type="compositionally biased region" description="Basic residues" evidence="1">
    <location>
        <begin position="176"/>
        <end position="186"/>
    </location>
</feature>
<evidence type="ECO:0000256" key="1">
    <source>
        <dbReference type="SAM" id="MobiDB-lite"/>
    </source>
</evidence>